<dbReference type="RefSeq" id="XP_018013713.1">
    <property type="nucleotide sequence ID" value="XM_018158224.2"/>
</dbReference>
<gene>
    <name evidence="3" type="primary">LOC108670732</name>
</gene>
<name>A0A8B7NJ86_HYAAZ</name>
<proteinExistence type="predicted"/>
<dbReference type="Proteomes" id="UP000694843">
    <property type="component" value="Unplaced"/>
</dbReference>
<evidence type="ECO:0000313" key="2">
    <source>
        <dbReference type="Proteomes" id="UP000694843"/>
    </source>
</evidence>
<dbReference type="GeneID" id="108670732"/>
<accession>A0A8B7NJ86</accession>
<sequence length="265" mass="30187">MLHHAKPQLLWVDMPVFAQKEAQWVEFLKVTGSAELTLSNLNEHGNPFDPVYLCDDLLQYLPESRVRLNGFHGYVRQSGATALAAMARRSQRDIRLNIDGMPTETTKANWGLILKPATDDINFQMKIEIDSSYTRPPSLDIDAYDDCNAQDLANAIIFMAPQDKRFSVLFLAWRELSTDDLRDLLQRLQDGGIRTSDYWEAHVASLTRAAVSFNEYYKGFELYIGDQMSPEDLLLQIDSGLEDEELEDEELEDAELESLDEMSIG</sequence>
<evidence type="ECO:0000256" key="1">
    <source>
        <dbReference type="SAM" id="MobiDB-lite"/>
    </source>
</evidence>
<feature type="region of interest" description="Disordered" evidence="1">
    <location>
        <begin position="244"/>
        <end position="265"/>
    </location>
</feature>
<dbReference type="AlphaFoldDB" id="A0A8B7NJ86"/>
<evidence type="ECO:0000313" key="3">
    <source>
        <dbReference type="RefSeq" id="XP_018013713.1"/>
    </source>
</evidence>
<keyword evidence="2" id="KW-1185">Reference proteome</keyword>
<organism evidence="2 3">
    <name type="scientific">Hyalella azteca</name>
    <name type="common">Amphipod</name>
    <dbReference type="NCBI Taxonomy" id="294128"/>
    <lineage>
        <taxon>Eukaryota</taxon>
        <taxon>Metazoa</taxon>
        <taxon>Ecdysozoa</taxon>
        <taxon>Arthropoda</taxon>
        <taxon>Crustacea</taxon>
        <taxon>Multicrustacea</taxon>
        <taxon>Malacostraca</taxon>
        <taxon>Eumalacostraca</taxon>
        <taxon>Peracarida</taxon>
        <taxon>Amphipoda</taxon>
        <taxon>Senticaudata</taxon>
        <taxon>Talitrida</taxon>
        <taxon>Talitroidea</taxon>
        <taxon>Hyalellidae</taxon>
        <taxon>Hyalella</taxon>
    </lineage>
</organism>
<dbReference type="KEGG" id="hazt:108670732"/>
<protein>
    <submittedName>
        <fullName evidence="3">Uncharacterized protein LOC108670732</fullName>
    </submittedName>
</protein>
<reference evidence="3" key="1">
    <citation type="submission" date="2025-08" db="UniProtKB">
        <authorList>
            <consortium name="RefSeq"/>
        </authorList>
    </citation>
    <scope>IDENTIFICATION</scope>
    <source>
        <tissue evidence="3">Whole organism</tissue>
    </source>
</reference>